<dbReference type="Gene3D" id="3.60.110.10">
    <property type="entry name" value="Carbon-nitrogen hydrolase"/>
    <property type="match status" value="2"/>
</dbReference>
<feature type="region of interest" description="Disordered" evidence="2">
    <location>
        <begin position="28"/>
        <end position="61"/>
    </location>
</feature>
<keyword evidence="3" id="KW-0732">Signal</keyword>
<evidence type="ECO:0000259" key="4">
    <source>
        <dbReference type="PROSITE" id="PS50263"/>
    </source>
</evidence>
<dbReference type="InterPro" id="IPR036526">
    <property type="entry name" value="C-N_Hydrolase_sf"/>
</dbReference>
<evidence type="ECO:0000256" key="2">
    <source>
        <dbReference type="SAM" id="MobiDB-lite"/>
    </source>
</evidence>
<evidence type="ECO:0000256" key="3">
    <source>
        <dbReference type="SAM" id="SignalP"/>
    </source>
</evidence>
<feature type="compositionally biased region" description="Low complexity" evidence="2">
    <location>
        <begin position="28"/>
        <end position="47"/>
    </location>
</feature>
<reference evidence="5 6" key="1">
    <citation type="submission" date="2019-12" db="EMBL/GenBank/DDBJ databases">
        <title>Whole genome sequencing of endophytic Actinobacterium Micromonospora sp. MPMI6T.</title>
        <authorList>
            <person name="Evv R."/>
            <person name="Podile A.R."/>
        </authorList>
    </citation>
    <scope>NUCLEOTIDE SEQUENCE [LARGE SCALE GENOMIC DNA]</scope>
    <source>
        <strain evidence="5 6">MPMI6</strain>
    </source>
</reference>
<keyword evidence="6" id="KW-1185">Reference proteome</keyword>
<evidence type="ECO:0000313" key="5">
    <source>
        <dbReference type="EMBL" id="MBO4206207.1"/>
    </source>
</evidence>
<organism evidence="5 6">
    <name type="scientific">Micromonospora echinofusca</name>
    <dbReference type="NCBI Taxonomy" id="47858"/>
    <lineage>
        <taxon>Bacteria</taxon>
        <taxon>Bacillati</taxon>
        <taxon>Actinomycetota</taxon>
        <taxon>Actinomycetes</taxon>
        <taxon>Micromonosporales</taxon>
        <taxon>Micromonosporaceae</taxon>
        <taxon>Micromonospora</taxon>
    </lineage>
</organism>
<dbReference type="SUPFAM" id="SSF56317">
    <property type="entry name" value="Carbon-nitrogen hydrolase"/>
    <property type="match status" value="2"/>
</dbReference>
<evidence type="ECO:0000313" key="6">
    <source>
        <dbReference type="Proteomes" id="UP000823521"/>
    </source>
</evidence>
<dbReference type="CDD" id="cd07197">
    <property type="entry name" value="nitrilase"/>
    <property type="match status" value="1"/>
</dbReference>
<feature type="domain" description="CN hydrolase" evidence="4">
    <location>
        <begin position="69"/>
        <end position="324"/>
    </location>
</feature>
<dbReference type="Pfam" id="PF00795">
    <property type="entry name" value="CN_hydrolase"/>
    <property type="match status" value="1"/>
</dbReference>
<gene>
    <name evidence="5" type="ORF">GSF22_09325</name>
</gene>
<keyword evidence="1" id="KW-0378">Hydrolase</keyword>
<proteinExistence type="predicted"/>
<protein>
    <recommendedName>
        <fullName evidence="4">CN hydrolase domain-containing protein</fullName>
    </recommendedName>
</protein>
<comment type="caution">
    <text evidence="5">The sequence shown here is derived from an EMBL/GenBank/DDBJ whole genome shotgun (WGS) entry which is preliminary data.</text>
</comment>
<dbReference type="PROSITE" id="PS50263">
    <property type="entry name" value="CN_HYDROLASE"/>
    <property type="match status" value="1"/>
</dbReference>
<sequence>MGILGPHPRLVPAGLALALVVGLTAGPSHAGTAPADNTAAARTTTSAVPSSPDPGTTIRTAPAPATSTVKIATVHFAPTEGDVAGNRAKLVDLATEAARNGAKIIVLPEMATSGYSFFSRAEIATVAETVPGPSTRALGEIADEYDAYIAFGMPQYLPKQNLYVNVAVLLDPQGKVAGVYRKRNHLLESSYNAVTYAPVPTFDTPYGRLALVICSDMFYSQFPRAAAVAGATLLLAPANVGIETDFVRLRTFENDFAMVVANRYGTGTAGTKPTAFTQDTFTIPSPYAYDFNYGSRSIIATHQGAILADLSAHADAVGYGLVPVRQTRTFPVERRPGMYSLLAQDTLETYTQTQFKQPAATTFATAAVDPGPSATPWAAAQAAAEAARTAALAAGQTLRLVVFPANYFTVDAAGLASLRGYAQSHDLDLLVHYPATATEAPRSLLVTSTGTDYPYVRTHRARSESIPAAQLSDDYWVVDRDYGRVALMQDVDMLAPETSHVLARMGVDVVAVNADLTSDLLSTLWQSRTGDYLHIAVANRSGPEGVYLGGYRATPGYTEGEGRVIRDMDTAHVRKKPTARFFDHQLILKPCTLGAANC</sequence>
<dbReference type="RefSeq" id="WP_208812930.1">
    <property type="nucleotide sequence ID" value="NZ_WVUH01000056.1"/>
</dbReference>
<accession>A0ABS3VNT8</accession>
<name>A0ABS3VNT8_MICEH</name>
<dbReference type="InterPro" id="IPR003010">
    <property type="entry name" value="C-N_Hydrolase"/>
</dbReference>
<dbReference type="PANTHER" id="PTHR43674:SF16">
    <property type="entry name" value="CARBON-NITROGEN FAMILY, PUTATIVE (AFU_ORTHOLOGUE AFUA_5G02350)-RELATED"/>
    <property type="match status" value="1"/>
</dbReference>
<dbReference type="PANTHER" id="PTHR43674">
    <property type="entry name" value="NITRILASE C965.09-RELATED"/>
    <property type="match status" value="1"/>
</dbReference>
<feature type="chain" id="PRO_5046307001" description="CN hydrolase domain-containing protein" evidence="3">
    <location>
        <begin position="31"/>
        <end position="598"/>
    </location>
</feature>
<evidence type="ECO:0000256" key="1">
    <source>
        <dbReference type="ARBA" id="ARBA00022801"/>
    </source>
</evidence>
<dbReference type="Proteomes" id="UP000823521">
    <property type="component" value="Unassembled WGS sequence"/>
</dbReference>
<dbReference type="InterPro" id="IPR050345">
    <property type="entry name" value="Aliph_Amidase/BUP"/>
</dbReference>
<feature type="signal peptide" evidence="3">
    <location>
        <begin position="1"/>
        <end position="30"/>
    </location>
</feature>
<dbReference type="EMBL" id="WVUH01000056">
    <property type="protein sequence ID" value="MBO4206207.1"/>
    <property type="molecule type" value="Genomic_DNA"/>
</dbReference>